<accession>A0A7X6RSB0</accession>
<feature type="region of interest" description="Disordered" evidence="1">
    <location>
        <begin position="1"/>
        <end position="51"/>
    </location>
</feature>
<name>A0A7X6RSB0_9ACTN</name>
<evidence type="ECO:0000313" key="2">
    <source>
        <dbReference type="EMBL" id="NKZ00479.1"/>
    </source>
</evidence>
<dbReference type="RefSeq" id="WP_061079206.1">
    <property type="nucleotide sequence ID" value="NZ_JAAXPG010000024.1"/>
</dbReference>
<dbReference type="EMBL" id="JAAXPG010000024">
    <property type="protein sequence ID" value="NKZ00479.1"/>
    <property type="molecule type" value="Genomic_DNA"/>
</dbReference>
<sequence length="238" mass="25941">MSSWHDPWNGAARKRPHDDGRIDGFDGLEGLDGDAGTWSTPAPDPGAPLPPFRRSLSLQRTRFAIDLPDASTATVDVDHLSGRASLYRDARHVRTCDMPVRFPLGSDGIEVAASRYGMQRIHLISADGSQRRLDPAPGTPEHRRAQLSRQHPRIGRALAAGAVIVLTVNLILLAPQLLELVTHLPLWADRFTPFVSPVDLPTWANTALTITAGLAGTERALTFRHHRLLDAETEGIGS</sequence>
<evidence type="ECO:0000313" key="3">
    <source>
        <dbReference type="Proteomes" id="UP000553209"/>
    </source>
</evidence>
<protein>
    <submittedName>
        <fullName evidence="2">Uncharacterized protein</fullName>
    </submittedName>
</protein>
<keyword evidence="3" id="KW-1185">Reference proteome</keyword>
<feature type="compositionally biased region" description="Pro residues" evidence="1">
    <location>
        <begin position="42"/>
        <end position="51"/>
    </location>
</feature>
<gene>
    <name evidence="2" type="ORF">HGB44_22825</name>
</gene>
<dbReference type="AlphaFoldDB" id="A0A7X6RSB0"/>
<reference evidence="2 3" key="1">
    <citation type="submission" date="2020-04" db="EMBL/GenBank/DDBJ databases">
        <title>MicrobeNet Type strains.</title>
        <authorList>
            <person name="Nicholson A.C."/>
        </authorList>
    </citation>
    <scope>NUCLEOTIDE SEQUENCE [LARGE SCALE GENOMIC DNA]</scope>
    <source>
        <strain evidence="2 3">ATCC 23612</strain>
    </source>
</reference>
<proteinExistence type="predicted"/>
<feature type="compositionally biased region" description="Basic and acidic residues" evidence="1">
    <location>
        <begin position="129"/>
        <end position="144"/>
    </location>
</feature>
<dbReference type="Proteomes" id="UP000553209">
    <property type="component" value="Unassembled WGS sequence"/>
</dbReference>
<comment type="caution">
    <text evidence="2">The sequence shown here is derived from an EMBL/GenBank/DDBJ whole genome shotgun (WGS) entry which is preliminary data.</text>
</comment>
<evidence type="ECO:0000256" key="1">
    <source>
        <dbReference type="SAM" id="MobiDB-lite"/>
    </source>
</evidence>
<feature type="region of interest" description="Disordered" evidence="1">
    <location>
        <begin position="129"/>
        <end position="150"/>
    </location>
</feature>
<organism evidence="2 3">
    <name type="scientific">Nocardiopsis alborubida</name>
    <dbReference type="NCBI Taxonomy" id="146802"/>
    <lineage>
        <taxon>Bacteria</taxon>
        <taxon>Bacillati</taxon>
        <taxon>Actinomycetota</taxon>
        <taxon>Actinomycetes</taxon>
        <taxon>Streptosporangiales</taxon>
        <taxon>Nocardiopsidaceae</taxon>
        <taxon>Nocardiopsis</taxon>
    </lineage>
</organism>